<dbReference type="AlphaFoldDB" id="A0A5B8SP78"/>
<sequence length="107" mass="12288">MNRHKHVEWDDPGNNSVLKFYERDPQDYVEPHPGSIITAIYEGFTVRVRVEAFVDGDTSIGEVVALINPRSGERKKTHSKLEVGDMVRVPDAMRSMDRRDPDVENKH</sequence>
<feature type="region of interest" description="Disordered" evidence="1">
    <location>
        <begin position="71"/>
        <end position="107"/>
    </location>
</feature>
<accession>A0A5B8SP78</accession>
<dbReference type="RefSeq" id="WP_147183179.1">
    <property type="nucleotide sequence ID" value="NZ_CP042382.1"/>
</dbReference>
<gene>
    <name evidence="2" type="ORF">FGL86_02850</name>
</gene>
<dbReference type="Proteomes" id="UP000321272">
    <property type="component" value="Chromosome"/>
</dbReference>
<protein>
    <submittedName>
        <fullName evidence="2">Uncharacterized protein</fullName>
    </submittedName>
</protein>
<evidence type="ECO:0000313" key="2">
    <source>
        <dbReference type="EMBL" id="QEA38111.1"/>
    </source>
</evidence>
<evidence type="ECO:0000313" key="3">
    <source>
        <dbReference type="Proteomes" id="UP000321272"/>
    </source>
</evidence>
<reference evidence="2 3" key="1">
    <citation type="submission" date="2019-06" db="EMBL/GenBank/DDBJ databases">
        <title>Genome analyses of bacteria isolated from kimchi.</title>
        <authorList>
            <person name="Lee S."/>
            <person name="Ahn S."/>
            <person name="Roh S."/>
        </authorList>
    </citation>
    <scope>NUCLEOTIDE SEQUENCE [LARGE SCALE GENOMIC DNA]</scope>
    <source>
        <strain evidence="2 3">CBA4606</strain>
    </source>
</reference>
<dbReference type="EMBL" id="CP042382">
    <property type="protein sequence ID" value="QEA38111.1"/>
    <property type="molecule type" value="Genomic_DNA"/>
</dbReference>
<feature type="compositionally biased region" description="Basic and acidic residues" evidence="1">
    <location>
        <begin position="71"/>
        <end position="85"/>
    </location>
</feature>
<name>A0A5B8SP78_9GAMM</name>
<keyword evidence="3" id="KW-1185">Reference proteome</keyword>
<organism evidence="2 3">
    <name type="scientific">Pistricoccus aurantiacus</name>
    <dbReference type="NCBI Taxonomy" id="1883414"/>
    <lineage>
        <taxon>Bacteria</taxon>
        <taxon>Pseudomonadati</taxon>
        <taxon>Pseudomonadota</taxon>
        <taxon>Gammaproteobacteria</taxon>
        <taxon>Oceanospirillales</taxon>
        <taxon>Halomonadaceae</taxon>
        <taxon>Pistricoccus</taxon>
    </lineage>
</organism>
<dbReference type="OrthoDB" id="6183023at2"/>
<feature type="compositionally biased region" description="Basic and acidic residues" evidence="1">
    <location>
        <begin position="94"/>
        <end position="107"/>
    </location>
</feature>
<dbReference type="KEGG" id="paur:FGL86_02850"/>
<proteinExistence type="predicted"/>
<evidence type="ECO:0000256" key="1">
    <source>
        <dbReference type="SAM" id="MobiDB-lite"/>
    </source>
</evidence>